<comment type="caution">
    <text evidence="2">The sequence shown here is derived from an EMBL/GenBank/DDBJ whole genome shotgun (WGS) entry which is preliminary data.</text>
</comment>
<reference evidence="2 3" key="1">
    <citation type="submission" date="2019-11" db="EMBL/GenBank/DDBJ databases">
        <title>Whole genome sequence of Oryza granulata.</title>
        <authorList>
            <person name="Li W."/>
        </authorList>
    </citation>
    <scope>NUCLEOTIDE SEQUENCE [LARGE SCALE GENOMIC DNA]</scope>
    <source>
        <strain evidence="3">cv. Menghai</strain>
        <tissue evidence="2">Leaf</tissue>
    </source>
</reference>
<gene>
    <name evidence="2" type="ORF">E2562_003199</name>
</gene>
<evidence type="ECO:0000313" key="2">
    <source>
        <dbReference type="EMBL" id="KAF0928380.1"/>
    </source>
</evidence>
<evidence type="ECO:0000313" key="3">
    <source>
        <dbReference type="Proteomes" id="UP000479710"/>
    </source>
</evidence>
<feature type="region of interest" description="Disordered" evidence="1">
    <location>
        <begin position="1"/>
        <end position="31"/>
    </location>
</feature>
<evidence type="ECO:0000256" key="1">
    <source>
        <dbReference type="SAM" id="MobiDB-lite"/>
    </source>
</evidence>
<dbReference type="Proteomes" id="UP000479710">
    <property type="component" value="Unassembled WGS sequence"/>
</dbReference>
<proteinExistence type="predicted"/>
<name>A0A6G1EUR3_9ORYZ</name>
<keyword evidence="3" id="KW-1185">Reference proteome</keyword>
<dbReference type="EMBL" id="SPHZ02000002">
    <property type="protein sequence ID" value="KAF0928380.1"/>
    <property type="molecule type" value="Genomic_DNA"/>
</dbReference>
<accession>A0A6G1EUR3</accession>
<organism evidence="2 3">
    <name type="scientific">Oryza meyeriana var. granulata</name>
    <dbReference type="NCBI Taxonomy" id="110450"/>
    <lineage>
        <taxon>Eukaryota</taxon>
        <taxon>Viridiplantae</taxon>
        <taxon>Streptophyta</taxon>
        <taxon>Embryophyta</taxon>
        <taxon>Tracheophyta</taxon>
        <taxon>Spermatophyta</taxon>
        <taxon>Magnoliopsida</taxon>
        <taxon>Liliopsida</taxon>
        <taxon>Poales</taxon>
        <taxon>Poaceae</taxon>
        <taxon>BOP clade</taxon>
        <taxon>Oryzoideae</taxon>
        <taxon>Oryzeae</taxon>
        <taxon>Oryzinae</taxon>
        <taxon>Oryza</taxon>
        <taxon>Oryza meyeriana</taxon>
    </lineage>
</organism>
<sequence length="82" mass="8751">MARQLAGKPMDGANAISGSSSTGENLGRVRSTRRCHLPLQSALPPRPFKSLTLLLSHGELSARVSVAVVLRELASSDDWHTS</sequence>
<dbReference type="AlphaFoldDB" id="A0A6G1EUR3"/>
<protein>
    <submittedName>
        <fullName evidence="2">Uncharacterized protein</fullName>
    </submittedName>
</protein>